<dbReference type="RefSeq" id="WP_188403672.1">
    <property type="nucleotide sequence ID" value="NZ_BMCE01000002.1"/>
</dbReference>
<dbReference type="PANTHER" id="PTHR12677">
    <property type="entry name" value="GOLGI APPARATUS MEMBRANE PROTEIN TVP38-RELATED"/>
    <property type="match status" value="1"/>
</dbReference>
<feature type="transmembrane region" description="Helical" evidence="6">
    <location>
        <begin position="15"/>
        <end position="37"/>
    </location>
</feature>
<gene>
    <name evidence="8" type="ORF">JYA64_05025</name>
</gene>
<feature type="transmembrane region" description="Helical" evidence="6">
    <location>
        <begin position="158"/>
        <end position="176"/>
    </location>
</feature>
<keyword evidence="9" id="KW-1185">Reference proteome</keyword>
<comment type="caution">
    <text evidence="6">Lacks conserved residue(s) required for the propagation of feature annotation.</text>
</comment>
<feature type="transmembrane region" description="Helical" evidence="6">
    <location>
        <begin position="43"/>
        <end position="70"/>
    </location>
</feature>
<evidence type="ECO:0000256" key="3">
    <source>
        <dbReference type="ARBA" id="ARBA00022692"/>
    </source>
</evidence>
<keyword evidence="5 6" id="KW-0472">Membrane</keyword>
<comment type="subcellular location">
    <subcellularLocation>
        <location evidence="1 6">Cell membrane</location>
        <topology evidence="1 6">Multi-pass membrane protein</topology>
    </subcellularLocation>
</comment>
<dbReference type="InterPro" id="IPR032816">
    <property type="entry name" value="VTT_dom"/>
</dbReference>
<dbReference type="EMBL" id="JAFHKS010000042">
    <property type="protein sequence ID" value="MBN3544643.1"/>
    <property type="molecule type" value="Genomic_DNA"/>
</dbReference>
<name>A0ABS2Z900_9BACL</name>
<dbReference type="Proteomes" id="UP001319060">
    <property type="component" value="Unassembled WGS sequence"/>
</dbReference>
<evidence type="ECO:0000256" key="6">
    <source>
        <dbReference type="RuleBase" id="RU366058"/>
    </source>
</evidence>
<feature type="transmembrane region" description="Helical" evidence="6">
    <location>
        <begin position="116"/>
        <end position="138"/>
    </location>
</feature>
<dbReference type="Pfam" id="PF09335">
    <property type="entry name" value="VTT_dom"/>
    <property type="match status" value="1"/>
</dbReference>
<evidence type="ECO:0000256" key="4">
    <source>
        <dbReference type="ARBA" id="ARBA00022989"/>
    </source>
</evidence>
<evidence type="ECO:0000256" key="2">
    <source>
        <dbReference type="ARBA" id="ARBA00022475"/>
    </source>
</evidence>
<comment type="caution">
    <text evidence="8">The sequence shown here is derived from an EMBL/GenBank/DDBJ whole genome shotgun (WGS) entry which is preliminary data.</text>
</comment>
<proteinExistence type="inferred from homology"/>
<protein>
    <recommendedName>
        <fullName evidence="6">TVP38/TMEM64 family membrane protein</fullName>
    </recommendedName>
</protein>
<keyword evidence="2 6" id="KW-1003">Cell membrane</keyword>
<reference evidence="8 9" key="1">
    <citation type="submission" date="2021-01" db="EMBL/GenBank/DDBJ databases">
        <title>Genome Sequencing of Type Strains.</title>
        <authorList>
            <person name="Lemaire J.F."/>
            <person name="Inderbitzin P."/>
            <person name="Collins S.B."/>
            <person name="Wespe N."/>
            <person name="Knight-Connoni V."/>
        </authorList>
    </citation>
    <scope>NUCLEOTIDE SEQUENCE [LARGE SCALE GENOMIC DNA]</scope>
    <source>
        <strain evidence="8 9">DSM 14730</strain>
    </source>
</reference>
<dbReference type="InterPro" id="IPR015414">
    <property type="entry name" value="TMEM64"/>
</dbReference>
<evidence type="ECO:0000259" key="7">
    <source>
        <dbReference type="Pfam" id="PF09335"/>
    </source>
</evidence>
<accession>A0ABS2Z900</accession>
<keyword evidence="4 6" id="KW-1133">Transmembrane helix</keyword>
<evidence type="ECO:0000313" key="8">
    <source>
        <dbReference type="EMBL" id="MBN3544643.1"/>
    </source>
</evidence>
<evidence type="ECO:0000256" key="5">
    <source>
        <dbReference type="ARBA" id="ARBA00023136"/>
    </source>
</evidence>
<evidence type="ECO:0000313" key="9">
    <source>
        <dbReference type="Proteomes" id="UP001319060"/>
    </source>
</evidence>
<evidence type="ECO:0000256" key="1">
    <source>
        <dbReference type="ARBA" id="ARBA00004651"/>
    </source>
</evidence>
<organism evidence="8 9">
    <name type="scientific">Fictibacillus barbaricus</name>
    <dbReference type="NCBI Taxonomy" id="182136"/>
    <lineage>
        <taxon>Bacteria</taxon>
        <taxon>Bacillati</taxon>
        <taxon>Bacillota</taxon>
        <taxon>Bacilli</taxon>
        <taxon>Bacillales</taxon>
        <taxon>Fictibacillaceae</taxon>
        <taxon>Fictibacillus</taxon>
    </lineage>
</organism>
<feature type="domain" description="VTT" evidence="7">
    <location>
        <begin position="33"/>
        <end position="151"/>
    </location>
</feature>
<keyword evidence="3 6" id="KW-0812">Transmembrane</keyword>
<dbReference type="PANTHER" id="PTHR12677:SF55">
    <property type="entry name" value="UNDECAPRENYL PHOSPHATE TRANSPORTER SAOUHSC_00901-RELATED"/>
    <property type="match status" value="1"/>
</dbReference>
<comment type="similarity">
    <text evidence="6">Belongs to the TVP38/TMEM64 family.</text>
</comment>
<sequence>MSETVLHFFREYREWAILISIVLNIFIAVLGLVPSVFLTGANIIFFGFWNGTLISFIGEAAGAMVSFAMYRRGFKRVSREKLKRYPRVVKLLETKGKEAFILILSLRLFPFVPSGIITFASAIGAVSAGIFIAASLIGKLPALLLEAYSVYNLTEWNTEGKIIAGLLAVMVIYITFKKGRS</sequence>